<dbReference type="CDD" id="cd06261">
    <property type="entry name" value="TM_PBP2"/>
    <property type="match status" value="1"/>
</dbReference>
<feature type="transmembrane region" description="Helical" evidence="7">
    <location>
        <begin position="217"/>
        <end position="237"/>
    </location>
</feature>
<evidence type="ECO:0000256" key="1">
    <source>
        <dbReference type="ARBA" id="ARBA00004651"/>
    </source>
</evidence>
<evidence type="ECO:0000256" key="2">
    <source>
        <dbReference type="ARBA" id="ARBA00022448"/>
    </source>
</evidence>
<dbReference type="RefSeq" id="WP_131616408.1">
    <property type="nucleotide sequence ID" value="NZ_CP036532.1"/>
</dbReference>
<dbReference type="Pfam" id="PF00528">
    <property type="entry name" value="BPD_transp_1"/>
    <property type="match status" value="1"/>
</dbReference>
<dbReference type="InterPro" id="IPR035906">
    <property type="entry name" value="MetI-like_sf"/>
</dbReference>
<comment type="subcellular location">
    <subcellularLocation>
        <location evidence="1 7">Cell membrane</location>
        <topology evidence="1 7">Multi-pass membrane protein</topology>
    </subcellularLocation>
</comment>
<dbReference type="PANTHER" id="PTHR32243">
    <property type="entry name" value="MALTOSE TRANSPORT SYSTEM PERMEASE-RELATED"/>
    <property type="match status" value="1"/>
</dbReference>
<dbReference type="Proteomes" id="UP000293719">
    <property type="component" value="Chromosome"/>
</dbReference>
<dbReference type="SUPFAM" id="SSF161098">
    <property type="entry name" value="MetI-like"/>
    <property type="match status" value="1"/>
</dbReference>
<dbReference type="InterPro" id="IPR050901">
    <property type="entry name" value="BP-dep_ABC_trans_perm"/>
</dbReference>
<organism evidence="9 10">
    <name type="scientific">Roseitalea porphyridii</name>
    <dbReference type="NCBI Taxonomy" id="1852022"/>
    <lineage>
        <taxon>Bacteria</taxon>
        <taxon>Pseudomonadati</taxon>
        <taxon>Pseudomonadota</taxon>
        <taxon>Alphaproteobacteria</taxon>
        <taxon>Hyphomicrobiales</taxon>
        <taxon>Ahrensiaceae</taxon>
        <taxon>Roseitalea</taxon>
    </lineage>
</organism>
<keyword evidence="10" id="KW-1185">Reference proteome</keyword>
<dbReference type="InterPro" id="IPR000515">
    <property type="entry name" value="MetI-like"/>
</dbReference>
<feature type="transmembrane region" description="Helical" evidence="7">
    <location>
        <begin position="249"/>
        <end position="270"/>
    </location>
</feature>
<evidence type="ECO:0000256" key="3">
    <source>
        <dbReference type="ARBA" id="ARBA00022475"/>
    </source>
</evidence>
<comment type="similarity">
    <text evidence="7">Belongs to the binding-protein-dependent transport system permease family.</text>
</comment>
<evidence type="ECO:0000313" key="9">
    <source>
        <dbReference type="EMBL" id="QBK30724.1"/>
    </source>
</evidence>
<keyword evidence="4 7" id="KW-0812">Transmembrane</keyword>
<evidence type="ECO:0000256" key="4">
    <source>
        <dbReference type="ARBA" id="ARBA00022692"/>
    </source>
</evidence>
<dbReference type="PROSITE" id="PS50928">
    <property type="entry name" value="ABC_TM1"/>
    <property type="match status" value="1"/>
</dbReference>
<keyword evidence="6 7" id="KW-0472">Membrane</keyword>
<dbReference type="GeneID" id="90767439"/>
<accession>A0A4P6V203</accession>
<sequence>MTASTRRRLVRQTTIYGSALVVFVLMAFPLYGLLLTSLQPETVIRSRDVQFLPTTLDFEHFRAVLAPGHIVPLREGILNSLLVSILTAAVCLIVALPAAYALSRLRLPGKNAMLVAMVSVYFLPTTIFLIPMFVLFVSWGINDTFLSLVLAYSGFILPFEIWILKTFIDRLPREVEDAARIDGCTHMQVMRYVVLPMVRPGIMAGFIFAFILSWIEFLTPLIFTSDIKISTVALGMFRSTIDIEVGQQAAAAVLTLLPVGLLMIVFQRLITQVLMAGADR</sequence>
<dbReference type="OrthoDB" id="9815445at2"/>
<evidence type="ECO:0000313" key="10">
    <source>
        <dbReference type="Proteomes" id="UP000293719"/>
    </source>
</evidence>
<dbReference type="PANTHER" id="PTHR32243:SF18">
    <property type="entry name" value="INNER MEMBRANE ABC TRANSPORTER PERMEASE PROTEIN YCJP"/>
    <property type="match status" value="1"/>
</dbReference>
<evidence type="ECO:0000259" key="8">
    <source>
        <dbReference type="PROSITE" id="PS50928"/>
    </source>
</evidence>
<dbReference type="GO" id="GO:0055085">
    <property type="term" value="P:transmembrane transport"/>
    <property type="evidence" value="ECO:0007669"/>
    <property type="project" value="InterPro"/>
</dbReference>
<dbReference type="EMBL" id="CP036532">
    <property type="protein sequence ID" value="QBK30724.1"/>
    <property type="molecule type" value="Genomic_DNA"/>
</dbReference>
<dbReference type="KEGG" id="rpod:E0E05_09045"/>
<protein>
    <submittedName>
        <fullName evidence="9">Carbohydrate ABC transporter permease</fullName>
    </submittedName>
</protein>
<feature type="transmembrane region" description="Helical" evidence="7">
    <location>
        <begin position="189"/>
        <end position="211"/>
    </location>
</feature>
<keyword evidence="2 7" id="KW-0813">Transport</keyword>
<dbReference type="Gene3D" id="1.10.3720.10">
    <property type="entry name" value="MetI-like"/>
    <property type="match status" value="1"/>
</dbReference>
<evidence type="ECO:0000256" key="7">
    <source>
        <dbReference type="RuleBase" id="RU363032"/>
    </source>
</evidence>
<feature type="transmembrane region" description="Helical" evidence="7">
    <location>
        <begin position="114"/>
        <end position="139"/>
    </location>
</feature>
<feature type="domain" description="ABC transmembrane type-1" evidence="8">
    <location>
        <begin position="77"/>
        <end position="266"/>
    </location>
</feature>
<gene>
    <name evidence="9" type="ORF">E0E05_09045</name>
</gene>
<evidence type="ECO:0000256" key="5">
    <source>
        <dbReference type="ARBA" id="ARBA00022989"/>
    </source>
</evidence>
<reference evidence="9 10" key="1">
    <citation type="journal article" date="2017" name="Int. J. Syst. Evol. Microbiol.">
        <title>Roseitalea porphyridii gen. nov., sp. nov., isolated from a red alga, and reclassification of Hoeflea suaedae Chung et al. 2013 as Pseudohoeflea suaedae gen. nov., comb. nov.</title>
        <authorList>
            <person name="Hyeon J.W."/>
            <person name="Jeong S.E."/>
            <person name="Baek K."/>
            <person name="Jeon C.O."/>
        </authorList>
    </citation>
    <scope>NUCLEOTIDE SEQUENCE [LARGE SCALE GENOMIC DNA]</scope>
    <source>
        <strain evidence="9 10">MA7-20</strain>
    </source>
</reference>
<evidence type="ECO:0000256" key="6">
    <source>
        <dbReference type="ARBA" id="ARBA00023136"/>
    </source>
</evidence>
<keyword evidence="3" id="KW-1003">Cell membrane</keyword>
<keyword evidence="5 7" id="KW-1133">Transmembrane helix</keyword>
<dbReference type="AlphaFoldDB" id="A0A4P6V203"/>
<feature type="transmembrane region" description="Helical" evidence="7">
    <location>
        <begin position="15"/>
        <end position="34"/>
    </location>
</feature>
<dbReference type="GO" id="GO:0005886">
    <property type="term" value="C:plasma membrane"/>
    <property type="evidence" value="ECO:0007669"/>
    <property type="project" value="UniProtKB-SubCell"/>
</dbReference>
<name>A0A4P6V203_9HYPH</name>
<proteinExistence type="inferred from homology"/>
<feature type="transmembrane region" description="Helical" evidence="7">
    <location>
        <begin position="81"/>
        <end position="102"/>
    </location>
</feature>
<feature type="transmembrane region" description="Helical" evidence="7">
    <location>
        <begin position="145"/>
        <end position="168"/>
    </location>
</feature>